<evidence type="ECO:0008006" key="5">
    <source>
        <dbReference type="Google" id="ProtNLM"/>
    </source>
</evidence>
<feature type="transmembrane region" description="Helical" evidence="2">
    <location>
        <begin position="84"/>
        <end position="107"/>
    </location>
</feature>
<accession>A0AAE0MZ00</accession>
<reference evidence="3" key="2">
    <citation type="submission" date="2023-06" db="EMBL/GenBank/DDBJ databases">
        <authorList>
            <consortium name="Lawrence Berkeley National Laboratory"/>
            <person name="Haridas S."/>
            <person name="Hensen N."/>
            <person name="Bonometti L."/>
            <person name="Westerberg I."/>
            <person name="Brannstrom I.O."/>
            <person name="Guillou S."/>
            <person name="Cros-Aarteil S."/>
            <person name="Calhoun S."/>
            <person name="Kuo A."/>
            <person name="Mondo S."/>
            <person name="Pangilinan J."/>
            <person name="Riley R."/>
            <person name="Labutti K."/>
            <person name="Andreopoulos B."/>
            <person name="Lipzen A."/>
            <person name="Chen C."/>
            <person name="Yanf M."/>
            <person name="Daum C."/>
            <person name="Ng V."/>
            <person name="Clum A."/>
            <person name="Steindorff A."/>
            <person name="Ohm R."/>
            <person name="Martin F."/>
            <person name="Silar P."/>
            <person name="Natvig D."/>
            <person name="Lalanne C."/>
            <person name="Gautier V."/>
            <person name="Ament-Velasquez S.L."/>
            <person name="Kruys A."/>
            <person name="Hutchinson M.I."/>
            <person name="Powell A.J."/>
            <person name="Barry K."/>
            <person name="Miller A.N."/>
            <person name="Grigoriev I.V."/>
            <person name="Debuchy R."/>
            <person name="Gladieux P."/>
            <person name="Thoren M.H."/>
            <person name="Johannesson H."/>
        </authorList>
    </citation>
    <scope>NUCLEOTIDE SEQUENCE</scope>
    <source>
        <strain evidence="3">CBS 958.72</strain>
    </source>
</reference>
<protein>
    <recommendedName>
        <fullName evidence="5">Apple domain-containing protein</fullName>
    </recommendedName>
</protein>
<evidence type="ECO:0000256" key="1">
    <source>
        <dbReference type="SAM" id="MobiDB-lite"/>
    </source>
</evidence>
<keyword evidence="2" id="KW-0472">Membrane</keyword>
<sequence length="246" mass="25767">MSSKRSPQSPPPPRYHDGLILNEEASKIYPELAPTPPPQVHHDSPASQAPIASRASQPNGREWDTGLHPIEKRRHRAALLWKRPIVWVVVVAAIIIVVLAGILGAVASGKIKIASLASAYATDATSGGGSGGTGTSGTAATTTTVNTPSGQVTLECPAANGTTYTSTKGSAPKTFLKTCDWMLNDGDGDLGLAKGTFLNMASCIDACAQQAKCVAVVFNSTPSCYLKEFVYYKTATAGYEYAVLQT</sequence>
<keyword evidence="4" id="KW-1185">Reference proteome</keyword>
<proteinExistence type="predicted"/>
<gene>
    <name evidence="3" type="ORF">B0T24DRAFT_684645</name>
</gene>
<comment type="caution">
    <text evidence="3">The sequence shown here is derived from an EMBL/GenBank/DDBJ whole genome shotgun (WGS) entry which is preliminary data.</text>
</comment>
<evidence type="ECO:0000256" key="2">
    <source>
        <dbReference type="SAM" id="Phobius"/>
    </source>
</evidence>
<evidence type="ECO:0000313" key="4">
    <source>
        <dbReference type="Proteomes" id="UP001287356"/>
    </source>
</evidence>
<evidence type="ECO:0000313" key="3">
    <source>
        <dbReference type="EMBL" id="KAK3361615.1"/>
    </source>
</evidence>
<reference evidence="3" key="1">
    <citation type="journal article" date="2023" name="Mol. Phylogenet. Evol.">
        <title>Genome-scale phylogeny and comparative genomics of the fungal order Sordariales.</title>
        <authorList>
            <person name="Hensen N."/>
            <person name="Bonometti L."/>
            <person name="Westerberg I."/>
            <person name="Brannstrom I.O."/>
            <person name="Guillou S."/>
            <person name="Cros-Aarteil S."/>
            <person name="Calhoun S."/>
            <person name="Haridas S."/>
            <person name="Kuo A."/>
            <person name="Mondo S."/>
            <person name="Pangilinan J."/>
            <person name="Riley R."/>
            <person name="LaButti K."/>
            <person name="Andreopoulos B."/>
            <person name="Lipzen A."/>
            <person name="Chen C."/>
            <person name="Yan M."/>
            <person name="Daum C."/>
            <person name="Ng V."/>
            <person name="Clum A."/>
            <person name="Steindorff A."/>
            <person name="Ohm R.A."/>
            <person name="Martin F."/>
            <person name="Silar P."/>
            <person name="Natvig D.O."/>
            <person name="Lalanne C."/>
            <person name="Gautier V."/>
            <person name="Ament-Velasquez S.L."/>
            <person name="Kruys A."/>
            <person name="Hutchinson M.I."/>
            <person name="Powell A.J."/>
            <person name="Barry K."/>
            <person name="Miller A.N."/>
            <person name="Grigoriev I.V."/>
            <person name="Debuchy R."/>
            <person name="Gladieux P."/>
            <person name="Hiltunen Thoren M."/>
            <person name="Johannesson H."/>
        </authorList>
    </citation>
    <scope>NUCLEOTIDE SEQUENCE</scope>
    <source>
        <strain evidence="3">CBS 958.72</strain>
    </source>
</reference>
<dbReference type="AlphaFoldDB" id="A0AAE0MZ00"/>
<name>A0AAE0MZ00_9PEZI</name>
<dbReference type="Proteomes" id="UP001287356">
    <property type="component" value="Unassembled WGS sequence"/>
</dbReference>
<feature type="region of interest" description="Disordered" evidence="1">
    <location>
        <begin position="30"/>
        <end position="67"/>
    </location>
</feature>
<organism evidence="3 4">
    <name type="scientific">Lasiosphaeria ovina</name>
    <dbReference type="NCBI Taxonomy" id="92902"/>
    <lineage>
        <taxon>Eukaryota</taxon>
        <taxon>Fungi</taxon>
        <taxon>Dikarya</taxon>
        <taxon>Ascomycota</taxon>
        <taxon>Pezizomycotina</taxon>
        <taxon>Sordariomycetes</taxon>
        <taxon>Sordariomycetidae</taxon>
        <taxon>Sordariales</taxon>
        <taxon>Lasiosphaeriaceae</taxon>
        <taxon>Lasiosphaeria</taxon>
    </lineage>
</organism>
<keyword evidence="2" id="KW-0812">Transmembrane</keyword>
<keyword evidence="2" id="KW-1133">Transmembrane helix</keyword>
<dbReference type="EMBL" id="JAULSN010000011">
    <property type="protein sequence ID" value="KAK3361615.1"/>
    <property type="molecule type" value="Genomic_DNA"/>
</dbReference>